<dbReference type="InterPro" id="IPR043729">
    <property type="entry name" value="DUF5672"/>
</dbReference>
<evidence type="ECO:0000259" key="2">
    <source>
        <dbReference type="Pfam" id="PF18922"/>
    </source>
</evidence>
<organism evidence="3">
    <name type="scientific">Chrysotila carterae</name>
    <name type="common">Marine alga</name>
    <name type="synonym">Syracosphaera carterae</name>
    <dbReference type="NCBI Taxonomy" id="13221"/>
    <lineage>
        <taxon>Eukaryota</taxon>
        <taxon>Haptista</taxon>
        <taxon>Haptophyta</taxon>
        <taxon>Prymnesiophyceae</taxon>
        <taxon>Isochrysidales</taxon>
        <taxon>Isochrysidaceae</taxon>
        <taxon>Chrysotila</taxon>
    </lineage>
</organism>
<protein>
    <recommendedName>
        <fullName evidence="2">DUF5672 domain-containing protein</fullName>
    </recommendedName>
</protein>
<name>A0A7S4BLE0_CHRCT</name>
<dbReference type="AlphaFoldDB" id="A0A7S4BLE0"/>
<dbReference type="Gene3D" id="3.90.550.50">
    <property type="match status" value="1"/>
</dbReference>
<feature type="domain" description="DUF5672" evidence="2">
    <location>
        <begin position="597"/>
        <end position="745"/>
    </location>
</feature>
<gene>
    <name evidence="3" type="ORF">PCAR00345_LOCUS21826</name>
</gene>
<feature type="region of interest" description="Disordered" evidence="1">
    <location>
        <begin position="132"/>
        <end position="166"/>
    </location>
</feature>
<evidence type="ECO:0000256" key="1">
    <source>
        <dbReference type="SAM" id="MobiDB-lite"/>
    </source>
</evidence>
<sequence>MGNVQHQQYRYAISSSFGNASEPKPGVRMSRLNTNESAARAQRQKRKPPLVVMVILASMQPKMWQELSSQWLQKQSLCGDHNFECVFYADRDEGVMEREVETKIKLIPPRKYLSDPSSMSMPRPCCAWSTHQRATNRTAPISSVSSGAGRLGPDRARSSSCGSPRFRDENPQWPLLAILSHARRSRLMKWTDGTGPSWLMMLKFNSKVNAPKLLSLLSAYDPANPLSMGDFVHASSTNGKPAYEAGTRSEMVISDPANEHASRGFELFACQGSGIVFSRAAVVKVKFSSCAQQSYQSAIGGSVDEGGTDVCAVPEMDVGACIARHHEVKLVQNASCGLCQITCSSKQWQAELAQSVGVLHKNTCFAQLSVPPQAAAGRCKLNSMQQQVARRLCLHAAINAAVTNGVREFCEQRGLGDVWKKVEAVYADYARANRQTARSRVAGATNRSAGNKLSSRLNQLATQLLKSGAMDHHRRITCAAPPLPSRVAGGGGSSADLTPTRRAFGRKSTPSPSLQPKVDVAAIIVEPRWDLDIEHTISHYLRMLPSEVPIYWYSDFLNENFTVTQIQSADLVEAYQTGRFRSCTMRTHEGARLALGKELYNEMRLEPSFWRSMPAPRVLFFERDSILCSGALPLSHFLDADYDYLGAPWDPRQAWCAKLRSPTSCCCNSGLSLVNTPRMGVVLQRMTAEPIADDNRWSKKYNDMYLLLKHEQNESAGLRLPNREQAQLFAVETYWDGHAVPFGLHKPWRANFFADASAPAPNIGNMSKLTLLGQMCPEIKLLCSSARASSTSDDPELGPPSKIFMKQFC</sequence>
<feature type="compositionally biased region" description="Polar residues" evidence="1">
    <location>
        <begin position="132"/>
        <end position="146"/>
    </location>
</feature>
<reference evidence="3" key="1">
    <citation type="submission" date="2021-01" db="EMBL/GenBank/DDBJ databases">
        <authorList>
            <person name="Corre E."/>
            <person name="Pelletier E."/>
            <person name="Niang G."/>
            <person name="Scheremetjew M."/>
            <person name="Finn R."/>
            <person name="Kale V."/>
            <person name="Holt S."/>
            <person name="Cochrane G."/>
            <person name="Meng A."/>
            <person name="Brown T."/>
            <person name="Cohen L."/>
        </authorList>
    </citation>
    <scope>NUCLEOTIDE SEQUENCE</scope>
    <source>
        <strain evidence="3">CCMP645</strain>
    </source>
</reference>
<evidence type="ECO:0000313" key="3">
    <source>
        <dbReference type="EMBL" id="CAE0769214.1"/>
    </source>
</evidence>
<proteinExistence type="predicted"/>
<accession>A0A7S4BLE0</accession>
<dbReference type="EMBL" id="HBIZ01034252">
    <property type="protein sequence ID" value="CAE0769214.1"/>
    <property type="molecule type" value="Transcribed_RNA"/>
</dbReference>
<dbReference type="Pfam" id="PF18922">
    <property type="entry name" value="DUF5672"/>
    <property type="match status" value="1"/>
</dbReference>